<name>A0A7W7AG45_9SPHN</name>
<dbReference type="PROSITE" id="PS51332">
    <property type="entry name" value="B12_BINDING"/>
    <property type="match status" value="1"/>
</dbReference>
<gene>
    <name evidence="12" type="ORF">GGQ96_000514</name>
</gene>
<evidence type="ECO:0000256" key="4">
    <source>
        <dbReference type="ARBA" id="ARBA00012398"/>
    </source>
</evidence>
<dbReference type="Gene3D" id="3.20.20.240">
    <property type="entry name" value="Methylmalonyl-CoA mutase"/>
    <property type="match status" value="1"/>
</dbReference>
<evidence type="ECO:0000256" key="8">
    <source>
        <dbReference type="ARBA" id="ARBA00023285"/>
    </source>
</evidence>
<dbReference type="FunFam" id="3.20.20.240:FF:000001">
    <property type="entry name" value="Probable methylmalonyl-coa mutase"/>
    <property type="match status" value="1"/>
</dbReference>
<protein>
    <recommendedName>
        <fullName evidence="9">Methylmalonyl-CoA mutase</fullName>
        <ecNumber evidence="4">5.4.99.2</ecNumber>
    </recommendedName>
</protein>
<evidence type="ECO:0000313" key="13">
    <source>
        <dbReference type="Proteomes" id="UP000574769"/>
    </source>
</evidence>
<dbReference type="SUPFAM" id="SSF51703">
    <property type="entry name" value="Cobalamin (vitamin B12)-dependent enzymes"/>
    <property type="match status" value="1"/>
</dbReference>
<comment type="cofactor">
    <cofactor evidence="1">
        <name>adenosylcob(III)alamin</name>
        <dbReference type="ChEBI" id="CHEBI:18408"/>
    </cofactor>
</comment>
<evidence type="ECO:0000256" key="6">
    <source>
        <dbReference type="ARBA" id="ARBA00022723"/>
    </source>
</evidence>
<dbReference type="InterPro" id="IPR058549">
    <property type="entry name" value="MeMalonylCoA_mutase_a/b_site"/>
</dbReference>
<keyword evidence="7 12" id="KW-0413">Isomerase</keyword>
<dbReference type="NCBIfam" id="TIGR00640">
    <property type="entry name" value="acid_CoA_mut_C"/>
    <property type="match status" value="1"/>
</dbReference>
<dbReference type="InterPro" id="IPR016176">
    <property type="entry name" value="Cbl-dep_enz_cat"/>
</dbReference>
<dbReference type="Pfam" id="PF01642">
    <property type="entry name" value="MM_CoA_mutase"/>
    <property type="match status" value="1"/>
</dbReference>
<dbReference type="GO" id="GO:0004494">
    <property type="term" value="F:methylmalonyl-CoA mutase activity"/>
    <property type="evidence" value="ECO:0007669"/>
    <property type="project" value="UniProtKB-EC"/>
</dbReference>
<feature type="region of interest" description="Disordered" evidence="10">
    <location>
        <begin position="1"/>
        <end position="32"/>
    </location>
</feature>
<feature type="domain" description="B12-binding" evidence="11">
    <location>
        <begin position="602"/>
        <end position="734"/>
    </location>
</feature>
<comment type="similarity">
    <text evidence="3">Belongs to the methylmalonyl-CoA mutase family.</text>
</comment>
<evidence type="ECO:0000256" key="1">
    <source>
        <dbReference type="ARBA" id="ARBA00001922"/>
    </source>
</evidence>
<dbReference type="Gene3D" id="3.40.50.280">
    <property type="entry name" value="Cobalamin-binding domain"/>
    <property type="match status" value="1"/>
</dbReference>
<keyword evidence="6" id="KW-0479">Metal-binding</keyword>
<comment type="caution">
    <text evidence="12">The sequence shown here is derived from an EMBL/GenBank/DDBJ whole genome shotgun (WGS) entry which is preliminary data.</text>
</comment>
<proteinExistence type="inferred from homology"/>
<dbReference type="SUPFAM" id="SSF52242">
    <property type="entry name" value="Cobalamin (vitamin B12)-binding domain"/>
    <property type="match status" value="1"/>
</dbReference>
<dbReference type="PANTHER" id="PTHR48101">
    <property type="entry name" value="METHYLMALONYL-COA MUTASE, MITOCHONDRIAL-RELATED"/>
    <property type="match status" value="1"/>
</dbReference>
<dbReference type="GO" id="GO:0019678">
    <property type="term" value="P:propionate metabolic process, methylmalonyl pathway"/>
    <property type="evidence" value="ECO:0007669"/>
    <property type="project" value="TreeGrafter"/>
</dbReference>
<evidence type="ECO:0000259" key="11">
    <source>
        <dbReference type="PROSITE" id="PS51332"/>
    </source>
</evidence>
<dbReference type="NCBIfam" id="NF006944">
    <property type="entry name" value="PRK09426.1"/>
    <property type="match status" value="1"/>
</dbReference>
<dbReference type="InterPro" id="IPR006158">
    <property type="entry name" value="Cobalamin-bd"/>
</dbReference>
<dbReference type="InterPro" id="IPR006098">
    <property type="entry name" value="MMCoA_mutase_a_cat"/>
</dbReference>
<dbReference type="CDD" id="cd03679">
    <property type="entry name" value="MM_CoA_mutase_alpha_like"/>
    <property type="match status" value="1"/>
</dbReference>
<dbReference type="InterPro" id="IPR036724">
    <property type="entry name" value="Cobalamin-bd_sf"/>
</dbReference>
<evidence type="ECO:0000256" key="9">
    <source>
        <dbReference type="ARBA" id="ARBA00072363"/>
    </source>
</evidence>
<dbReference type="AlphaFoldDB" id="A0A7W7AG45"/>
<dbReference type="NCBIfam" id="TIGR00641">
    <property type="entry name" value="acid_CoA_mut_N"/>
    <property type="match status" value="1"/>
</dbReference>
<dbReference type="GO" id="GO:0031419">
    <property type="term" value="F:cobalamin binding"/>
    <property type="evidence" value="ECO:0007669"/>
    <property type="project" value="UniProtKB-KW"/>
</dbReference>
<evidence type="ECO:0000256" key="3">
    <source>
        <dbReference type="ARBA" id="ARBA00008465"/>
    </source>
</evidence>
<dbReference type="PANTHER" id="PTHR48101:SF4">
    <property type="entry name" value="METHYLMALONYL-COA MUTASE, MITOCHONDRIAL"/>
    <property type="match status" value="1"/>
</dbReference>
<accession>A0A7W7AG45</accession>
<organism evidence="12 13">
    <name type="scientific">Sphingomonas abaci</name>
    <dbReference type="NCBI Taxonomy" id="237611"/>
    <lineage>
        <taxon>Bacteria</taxon>
        <taxon>Pseudomonadati</taxon>
        <taxon>Pseudomonadota</taxon>
        <taxon>Alphaproteobacteria</taxon>
        <taxon>Sphingomonadales</taxon>
        <taxon>Sphingomonadaceae</taxon>
        <taxon>Sphingomonas</taxon>
    </lineage>
</organism>
<dbReference type="EMBL" id="JACHNY010000001">
    <property type="protein sequence ID" value="MBB4616408.1"/>
    <property type="molecule type" value="Genomic_DNA"/>
</dbReference>
<dbReference type="EC" id="5.4.99.2" evidence="4"/>
<dbReference type="CDD" id="cd02071">
    <property type="entry name" value="MM_CoA_mut_B12_BD"/>
    <property type="match status" value="1"/>
</dbReference>
<comment type="pathway">
    <text evidence="2">Metabolic intermediate metabolism; propanoyl-CoA degradation; succinyl-CoA from propanoyl-CoA: step 3/3.</text>
</comment>
<evidence type="ECO:0000256" key="2">
    <source>
        <dbReference type="ARBA" id="ARBA00005146"/>
    </source>
</evidence>
<evidence type="ECO:0000256" key="5">
    <source>
        <dbReference type="ARBA" id="ARBA00022628"/>
    </source>
</evidence>
<dbReference type="Proteomes" id="UP000574769">
    <property type="component" value="Unassembled WGS sequence"/>
</dbReference>
<keyword evidence="8" id="KW-0170">Cobalt</keyword>
<evidence type="ECO:0000313" key="12">
    <source>
        <dbReference type="EMBL" id="MBB4616408.1"/>
    </source>
</evidence>
<dbReference type="Pfam" id="PF02310">
    <property type="entry name" value="B12-binding"/>
    <property type="match status" value="1"/>
</dbReference>
<keyword evidence="13" id="KW-1185">Reference proteome</keyword>
<reference evidence="12 13" key="1">
    <citation type="submission" date="2020-08" db="EMBL/GenBank/DDBJ databases">
        <title>Genomic Encyclopedia of Type Strains, Phase IV (KMG-IV): sequencing the most valuable type-strain genomes for metagenomic binning, comparative biology and taxonomic classification.</title>
        <authorList>
            <person name="Goeker M."/>
        </authorList>
    </citation>
    <scope>NUCLEOTIDE SEQUENCE [LARGE SCALE GENOMIC DNA]</scope>
    <source>
        <strain evidence="12 13">DSM 15867</strain>
    </source>
</reference>
<dbReference type="GO" id="GO:0005737">
    <property type="term" value="C:cytoplasm"/>
    <property type="evidence" value="ECO:0007669"/>
    <property type="project" value="TreeGrafter"/>
</dbReference>
<dbReference type="PROSITE" id="PS00544">
    <property type="entry name" value="METMALONYL_COA_MUTASE"/>
    <property type="match status" value="1"/>
</dbReference>
<evidence type="ECO:0000256" key="7">
    <source>
        <dbReference type="ARBA" id="ARBA00023235"/>
    </source>
</evidence>
<sequence length="738" mass="79568">MTDPTPPIDTNTGEDAGVAPPKRDLPEPTPAQTLGAWAAAAAREVKGRDLDWTTPEGIVVKPLYTAEDVTTDPGLPGFAPFTRGVRASMYAGRPWTIRQYAGFSTAEESNAFYRRNLAAGQKGLSVAFDLATHRGYDSDHPRVVGDVGKAGVAIDTVEDMKILFDGIPLDQMSVSMTMNGAVIPILAFFIVAGEEQGVDRKALDGTIQNDILKEFMVRNTYIYPPEPSMRIISDIFAYTSAEMPKFNSISISGYHMQEAGATQLQELAFTIADGMEYVKYGVASGLDIDKFAGRLSFFFAIGMNFFMEVAKLRAARVLWHRVMTQLGAKDERSKMLRTHCQTSGVSLTEQDPYNNVMRTTIEAMAAMLGGTQSLHTNALDEAIALPTDFSARIARNTQIVLQEETGMTKVVDPLGGSYYVESLTQQLVDGAWDIIQRVEREGGMARAVAAGWPKAMIEEAAAARQARVDRGEDVIVGVNKYRLKDEDAIDILDVDNHAVREAQIRRIRQVKAARDEAACQAALGALRDGAMGRANLLALAVEAARARATLGEISAAMEVAFDRYGTQPSPVRGIYGGAYRDDARWARLEAGVAATERRLGRRPRMLVAKMGQDGHDRGANLVSSMFGDLGFEVVPGPLFQTPAEAATLALAEDVDVVGASSLAAGHKTLIPELIGHLRAAGRADIKVIAGGVIPAQDYQALRDAGVQAIFGPGTNLVKAAEEVLRLLGHNMPPEDAAA</sequence>
<keyword evidence="5" id="KW-0846">Cobalamin</keyword>
<dbReference type="RefSeq" id="WP_246360015.1">
    <property type="nucleotide sequence ID" value="NZ_JACHNY010000001.1"/>
</dbReference>
<dbReference type="InterPro" id="IPR006099">
    <property type="entry name" value="MeMalonylCoA_mutase_a/b_cat"/>
</dbReference>
<evidence type="ECO:0000256" key="10">
    <source>
        <dbReference type="SAM" id="MobiDB-lite"/>
    </source>
</evidence>
<dbReference type="GO" id="GO:0046872">
    <property type="term" value="F:metal ion binding"/>
    <property type="evidence" value="ECO:0007669"/>
    <property type="project" value="UniProtKB-KW"/>
</dbReference>
<dbReference type="InterPro" id="IPR006159">
    <property type="entry name" value="Acid_CoA_mut_C"/>
</dbReference>